<dbReference type="HOGENOM" id="CLU_1097915_0_0_9"/>
<reference evidence="2 3" key="1">
    <citation type="submission" date="2010-08" db="EMBL/GenBank/DDBJ databases">
        <authorList>
            <person name="Weinstock G."/>
            <person name="Sodergren E."/>
            <person name="Clifton S."/>
            <person name="Fulton L."/>
            <person name="Fulton B."/>
            <person name="Courtney L."/>
            <person name="Fronick C."/>
            <person name="Harrison M."/>
            <person name="Strong C."/>
            <person name="Farmer C."/>
            <person name="Delahaunty K."/>
            <person name="Markovic C."/>
            <person name="Hall O."/>
            <person name="Minx P."/>
            <person name="Tomlinson C."/>
            <person name="Mitreva M."/>
            <person name="Hou S."/>
            <person name="Chen J."/>
            <person name="Wollam A."/>
            <person name="Pepin K.H."/>
            <person name="Johnson M."/>
            <person name="Bhonagiri V."/>
            <person name="Zhang X."/>
            <person name="Suruliraj S."/>
            <person name="Warren W."/>
            <person name="Chinwalla A."/>
            <person name="Mardis E.R."/>
            <person name="Wilson R.K."/>
        </authorList>
    </citation>
    <scope>NUCLEOTIDE SEQUENCE [LARGE SCALE GENOMIC DNA]</scope>
    <source>
        <strain evidence="2 3">F0399</strain>
    </source>
</reference>
<proteinExistence type="predicted"/>
<evidence type="ECO:0000256" key="1">
    <source>
        <dbReference type="SAM" id="Phobius"/>
    </source>
</evidence>
<keyword evidence="3" id="KW-1185">Reference proteome</keyword>
<evidence type="ECO:0000313" key="3">
    <source>
        <dbReference type="Proteomes" id="UP000004633"/>
    </source>
</evidence>
<evidence type="ECO:0000313" key="2">
    <source>
        <dbReference type="EMBL" id="EFW29676.1"/>
    </source>
</evidence>
<keyword evidence="1" id="KW-1133">Transmembrane helix</keyword>
<protein>
    <submittedName>
        <fullName evidence="2">Uncharacterized protein</fullName>
    </submittedName>
</protein>
<dbReference type="Proteomes" id="UP000004633">
    <property type="component" value="Unassembled WGS sequence"/>
</dbReference>
<gene>
    <name evidence="2" type="ORF">HMPREF9555_01124</name>
</gene>
<feature type="transmembrane region" description="Helical" evidence="1">
    <location>
        <begin position="47"/>
        <end position="64"/>
    </location>
</feature>
<feature type="transmembrane region" description="Helical" evidence="1">
    <location>
        <begin position="76"/>
        <end position="97"/>
    </location>
</feature>
<dbReference type="EMBL" id="AECV01000017">
    <property type="protein sequence ID" value="EFW29676.1"/>
    <property type="molecule type" value="Genomic_DNA"/>
</dbReference>
<keyword evidence="1" id="KW-0472">Membrane</keyword>
<comment type="caution">
    <text evidence="2">The sequence shown here is derived from an EMBL/GenBank/DDBJ whole genome shotgun (WGS) entry which is preliminary data.</text>
</comment>
<accession>E7N2B3</accession>
<dbReference type="AlphaFoldDB" id="E7N2B3"/>
<sequence>MFLKKCLSVVKPGLRVIFEDLRAFNAPALLLALGSCCTLLLYTWGSIYITCIMAVCTLLVYLAARKCGGWGQTFLGVVFSFFMVVVGLAAVAIRFFLYPDFSPNGKDSYTYVRRDFFPEEIPDTAYDVQVWSRVGFGPGEDEAYLSYHDTKANIRPYAAMARERSEMRTRIPRINDLISVPKVRVDETAVVPRFEALPLWQHLFIDYVPHPAEVGVLKEKFVFYVWGMGDDFSHPRANIVGISEDGTHIIFYWVGG</sequence>
<organism evidence="2 3">
    <name type="scientific">Selenomonas artemidis F0399</name>
    <dbReference type="NCBI Taxonomy" id="749551"/>
    <lineage>
        <taxon>Bacteria</taxon>
        <taxon>Bacillati</taxon>
        <taxon>Bacillota</taxon>
        <taxon>Negativicutes</taxon>
        <taxon>Selenomonadales</taxon>
        <taxon>Selenomonadaceae</taxon>
        <taxon>Selenomonas</taxon>
    </lineage>
</organism>
<keyword evidence="1" id="KW-0812">Transmembrane</keyword>
<name>E7N2B3_9FIRM</name>